<evidence type="ECO:0000313" key="3">
    <source>
        <dbReference type="Proteomes" id="UP000648908"/>
    </source>
</evidence>
<dbReference type="AlphaFoldDB" id="A0A8K0VCJ9"/>
<feature type="region of interest" description="Disordered" evidence="1">
    <location>
        <begin position="1"/>
        <end position="69"/>
    </location>
</feature>
<proteinExistence type="predicted"/>
<evidence type="ECO:0000313" key="2">
    <source>
        <dbReference type="EMBL" id="MBL4917375.1"/>
    </source>
</evidence>
<dbReference type="RefSeq" id="WP_202688287.1">
    <property type="nucleotide sequence ID" value="NZ_JAESVN010000003.1"/>
</dbReference>
<feature type="compositionally biased region" description="Low complexity" evidence="1">
    <location>
        <begin position="11"/>
        <end position="26"/>
    </location>
</feature>
<dbReference type="EMBL" id="JAESVN010000003">
    <property type="protein sequence ID" value="MBL4917375.1"/>
    <property type="molecule type" value="Genomic_DNA"/>
</dbReference>
<gene>
    <name evidence="2" type="ORF">JL811_09085</name>
</gene>
<evidence type="ECO:0000256" key="1">
    <source>
        <dbReference type="SAM" id="MobiDB-lite"/>
    </source>
</evidence>
<protein>
    <submittedName>
        <fullName evidence="2">Uncharacterized protein</fullName>
    </submittedName>
</protein>
<reference evidence="2" key="1">
    <citation type="submission" date="2021-01" db="EMBL/GenBank/DDBJ databases">
        <title>Tabrizicola alba sp. nov. a motile alkaliphilic bacterium isolated from a soda lake.</title>
        <authorList>
            <person name="Szuroczki S."/>
            <person name="Abbaszade G."/>
            <person name="Schumann P."/>
            <person name="Toth E."/>
        </authorList>
    </citation>
    <scope>NUCLEOTIDE SEQUENCE</scope>
    <source>
        <strain evidence="2">DMG-N-6</strain>
    </source>
</reference>
<organism evidence="2 3">
    <name type="scientific">Szabonella alba</name>
    <dbReference type="NCBI Taxonomy" id="2804194"/>
    <lineage>
        <taxon>Bacteria</taxon>
        <taxon>Pseudomonadati</taxon>
        <taxon>Pseudomonadota</taxon>
        <taxon>Alphaproteobacteria</taxon>
        <taxon>Rhodobacterales</taxon>
        <taxon>Paracoccaceae</taxon>
        <taxon>Szabonella</taxon>
    </lineage>
</organism>
<accession>A0A8K0VCJ9</accession>
<name>A0A8K0VCJ9_9RHOB</name>
<sequence length="69" mass="7155">MTQEERPPTAPGTKGQAPGKPGAAKAADTREGRLRAALKANMARRKAQARARSGDNDTPGGADHTDSTE</sequence>
<comment type="caution">
    <text evidence="2">The sequence shown here is derived from an EMBL/GenBank/DDBJ whole genome shotgun (WGS) entry which is preliminary data.</text>
</comment>
<keyword evidence="3" id="KW-1185">Reference proteome</keyword>
<dbReference type="Proteomes" id="UP000648908">
    <property type="component" value="Unassembled WGS sequence"/>
</dbReference>